<proteinExistence type="predicted"/>
<reference evidence="1 2" key="1">
    <citation type="submission" date="2016-11" db="EMBL/GenBank/DDBJ databases">
        <authorList>
            <person name="Jaros S."/>
            <person name="Januszkiewicz K."/>
            <person name="Wedrychowicz H."/>
        </authorList>
    </citation>
    <scope>NUCLEOTIDE SEQUENCE [LARGE SCALE GENOMIC DNA]</scope>
    <source>
        <strain evidence="1 2">DSM 15929</strain>
    </source>
</reference>
<protein>
    <recommendedName>
        <fullName evidence="3">DUF2357 domain-containing protein</fullName>
    </recommendedName>
</protein>
<dbReference type="RefSeq" id="WP_073277953.1">
    <property type="nucleotide sequence ID" value="NZ_FRAC01000017.1"/>
</dbReference>
<dbReference type="EMBL" id="FRAC01000017">
    <property type="protein sequence ID" value="SHK77779.1"/>
    <property type="molecule type" value="Genomic_DNA"/>
</dbReference>
<organism evidence="1 2">
    <name type="scientific">Anaerocolumna jejuensis DSM 15929</name>
    <dbReference type="NCBI Taxonomy" id="1121322"/>
    <lineage>
        <taxon>Bacteria</taxon>
        <taxon>Bacillati</taxon>
        <taxon>Bacillota</taxon>
        <taxon>Clostridia</taxon>
        <taxon>Lachnospirales</taxon>
        <taxon>Lachnospiraceae</taxon>
        <taxon>Anaerocolumna</taxon>
    </lineage>
</organism>
<dbReference type="STRING" id="1121322.SAMN02745136_03322"/>
<name>A0A1M6V8K0_9FIRM</name>
<sequence length="719" mass="83025">MVVIYVNNKNQKQIISGETTTYVLPFSGRILLSELKNPFAYVNGDAIKVENGRIELAINDKSLEIEAEDQHINICVLCTPWTPTLLLDYNSFGRAFENNLIDGVIDEEILFGAIEDEDDEDLHIPLCTFSRSYENITSREFDIDKALDYTQRIPYVFYKPKQHLKQVNELRPAAVASRTGQESIRYLASHSEHWKGIKANGLIPERLLARVLEDDYAIYENKAAKTLVDNLLRMVSKLRLETMDCELQINMDDSHSVSSEQKSYFRAKDALLKGLDDDDIYITQEILAEQTTKLSDIIDLLSDSKATQLYRGLRRISPVRGKLKQTNIFMKDKHYKYVYKLWNLLEGANEVGIGEIAKPLEHEYDIFCRSLLLFALRYFNFKANNETNDVLKEGKLLESDYRFENWQAHIYEADESDCENGFVLELSKYNEITVDLSQYEISENLLNGIIKGVAFKNGIFSASYALTDKEQELLVNAAKVGWAKNRQKNNASEMKQKLYSSFYNFANTSHKILFVPWKYCMPDNVEKIKETLEKVKNSFDSDGYDECYVLTISRPNEINGVDDAQVMQRMLFYGDSNEDKGMKKGKIGIVPISLSDINSYRRYTKIFLRHMVTIDDEKKICPICGQKLYQNSNSFECRNQSCSFELIETKCPKCKEKYIFSRYPLSKLAQTKRVEHIGFNMLYEENRLAFKNITDAVIDKENDKLVPICPHCGHNTQKE</sequence>
<evidence type="ECO:0000313" key="2">
    <source>
        <dbReference type="Proteomes" id="UP000184386"/>
    </source>
</evidence>
<dbReference type="Proteomes" id="UP000184386">
    <property type="component" value="Unassembled WGS sequence"/>
</dbReference>
<dbReference type="OrthoDB" id="2009501at2"/>
<keyword evidence="2" id="KW-1185">Reference proteome</keyword>
<evidence type="ECO:0008006" key="3">
    <source>
        <dbReference type="Google" id="ProtNLM"/>
    </source>
</evidence>
<evidence type="ECO:0000313" key="1">
    <source>
        <dbReference type="EMBL" id="SHK77779.1"/>
    </source>
</evidence>
<accession>A0A1M6V8K0</accession>
<gene>
    <name evidence="1" type="ORF">SAMN02745136_03322</name>
</gene>
<dbReference type="AlphaFoldDB" id="A0A1M6V8K0"/>